<dbReference type="GO" id="GO:0005737">
    <property type="term" value="C:cytoplasm"/>
    <property type="evidence" value="ECO:0007669"/>
    <property type="project" value="InterPro"/>
</dbReference>
<dbReference type="InterPro" id="IPR029349">
    <property type="entry name" value="DUF4443"/>
</dbReference>
<dbReference type="Pfam" id="PF14544">
    <property type="entry name" value="DUF4443"/>
    <property type="match status" value="1"/>
</dbReference>
<dbReference type="GO" id="GO:0004812">
    <property type="term" value="F:aminoacyl-tRNA ligase activity"/>
    <property type="evidence" value="ECO:0007669"/>
    <property type="project" value="InterPro"/>
</dbReference>
<keyword evidence="1" id="KW-0436">Ligase</keyword>
<keyword evidence="3" id="KW-0067">ATP-binding</keyword>
<dbReference type="SUPFAM" id="SSF55261">
    <property type="entry name" value="GAD domain-like"/>
    <property type="match status" value="1"/>
</dbReference>
<dbReference type="InterPro" id="IPR036390">
    <property type="entry name" value="WH_DNA-bd_sf"/>
</dbReference>
<dbReference type="EMBL" id="CP049074">
    <property type="protein sequence ID" value="QKQ99351.1"/>
    <property type="molecule type" value="Genomic_DNA"/>
</dbReference>
<gene>
    <name evidence="6" type="ORF">GWK48_02130</name>
</gene>
<dbReference type="Proteomes" id="UP000509301">
    <property type="component" value="Chromosome"/>
</dbReference>
<protein>
    <submittedName>
        <fullName evidence="6">Winged helix-turn-helix domain-containing protein</fullName>
    </submittedName>
</protein>
<keyword evidence="2" id="KW-0547">Nucleotide-binding</keyword>
<dbReference type="AlphaFoldDB" id="A0A6N0NRL4"/>
<dbReference type="GeneID" id="55640707"/>
<evidence type="ECO:0000256" key="2">
    <source>
        <dbReference type="ARBA" id="ARBA00022741"/>
    </source>
</evidence>
<evidence type="ECO:0000256" key="1">
    <source>
        <dbReference type="ARBA" id="ARBA00022598"/>
    </source>
</evidence>
<dbReference type="OrthoDB" id="35967at2157"/>
<dbReference type="InterPro" id="IPR004115">
    <property type="entry name" value="GAD-like_sf"/>
</dbReference>
<evidence type="ECO:0000313" key="6">
    <source>
        <dbReference type="EMBL" id="QKQ99351.1"/>
    </source>
</evidence>
<dbReference type="KEGG" id="mten:GWK48_02130"/>
<organism evidence="6 7">
    <name type="scientific">Metallosphaera tengchongensis</name>
    <dbReference type="NCBI Taxonomy" id="1532350"/>
    <lineage>
        <taxon>Archaea</taxon>
        <taxon>Thermoproteota</taxon>
        <taxon>Thermoprotei</taxon>
        <taxon>Sulfolobales</taxon>
        <taxon>Sulfolobaceae</taxon>
        <taxon>Metallosphaera</taxon>
    </lineage>
</organism>
<dbReference type="SUPFAM" id="SSF46785">
    <property type="entry name" value="Winged helix' DNA-binding domain"/>
    <property type="match status" value="1"/>
</dbReference>
<evidence type="ECO:0000256" key="4">
    <source>
        <dbReference type="ARBA" id="ARBA00022917"/>
    </source>
</evidence>
<dbReference type="GO" id="GO:0005524">
    <property type="term" value="F:ATP binding"/>
    <property type="evidence" value="ECO:0007669"/>
    <property type="project" value="UniProtKB-KW"/>
</dbReference>
<evidence type="ECO:0000259" key="5">
    <source>
        <dbReference type="Pfam" id="PF14544"/>
    </source>
</evidence>
<dbReference type="RefSeq" id="WP_174629175.1">
    <property type="nucleotide sequence ID" value="NZ_CP049074.1"/>
</dbReference>
<name>A0A6N0NRL4_9CREN</name>
<proteinExistence type="predicted"/>
<dbReference type="GO" id="GO:0006412">
    <property type="term" value="P:translation"/>
    <property type="evidence" value="ECO:0007669"/>
    <property type="project" value="UniProtKB-KW"/>
</dbReference>
<dbReference type="InterPro" id="IPR036388">
    <property type="entry name" value="WH-like_DNA-bd_sf"/>
</dbReference>
<feature type="domain" description="DUF4443" evidence="5">
    <location>
        <begin position="109"/>
        <end position="191"/>
    </location>
</feature>
<keyword evidence="7" id="KW-1185">Reference proteome</keyword>
<dbReference type="Gene3D" id="3.30.1360.30">
    <property type="entry name" value="GAD-like domain"/>
    <property type="match status" value="1"/>
</dbReference>
<keyword evidence="4" id="KW-0648">Protein biosynthesis</keyword>
<accession>A0A6N0NRL4</accession>
<sequence>MSELSALEETTRARQGNKPSYDEAYVLWALNLIYDEPPMGRLTLMKRLTLSEASVKTMLRRLRESNLVSVDRVGGAELTLKGKRLVEEWRSRVSIFSATLSSIGWESIQIALKNGGELIEKVGIIQLRDDIIKIGADAVLITVKTQEDIEIPPKTEEFAIKSLLEELSNLSSQYSSGDLIIYIKPSDLHLAYKVGIFLLQKLQRN</sequence>
<reference evidence="6 7" key="1">
    <citation type="submission" date="2020-02" db="EMBL/GenBank/DDBJ databases">
        <title>Comparative genome analysis reveals the metabolism and evolution of the thermophilic archaeal genus Metallosphaera.</title>
        <authorList>
            <person name="Jiang C."/>
        </authorList>
    </citation>
    <scope>NUCLEOTIDE SEQUENCE [LARGE SCALE GENOMIC DNA]</scope>
    <source>
        <strain evidence="6 7">Ric-A</strain>
    </source>
</reference>
<dbReference type="Gene3D" id="1.10.10.10">
    <property type="entry name" value="Winged helix-like DNA-binding domain superfamily/Winged helix DNA-binding domain"/>
    <property type="match status" value="1"/>
</dbReference>
<evidence type="ECO:0000256" key="3">
    <source>
        <dbReference type="ARBA" id="ARBA00022840"/>
    </source>
</evidence>
<evidence type="ECO:0000313" key="7">
    <source>
        <dbReference type="Proteomes" id="UP000509301"/>
    </source>
</evidence>